<reference evidence="1" key="1">
    <citation type="submission" date="2022-10" db="EMBL/GenBank/DDBJ databases">
        <title>Chryseobacterium babae sp. nov. isolated from the gut of the beetle Oryctes rhinoceros, and Chryseobacterium kimseyorum sp. nov., isolated from a stick insect rearing cage.</title>
        <authorList>
            <person name="Shelomi M."/>
            <person name="Han C.-J."/>
            <person name="Chen W.-M."/>
            <person name="Chen H.-K."/>
            <person name="Liaw S.-J."/>
            <person name="Muhle E."/>
            <person name="Clermont D."/>
        </authorList>
    </citation>
    <scope>NUCLEOTIDE SEQUENCE</scope>
    <source>
        <strain evidence="1">WLa1L2M3</strain>
    </source>
</reference>
<sequence>MKYLLILIIRIYWLIFPPEKRRKCIFKTSCSKYVYQETIEKGIISGLKALKFRFRNCRSTAILHKNPSTNNLQVILPNNQILEEKDISEYLLNKNNYGKIYY</sequence>
<dbReference type="SMART" id="SM01234">
    <property type="entry name" value="Haemolytic"/>
    <property type="match status" value="1"/>
</dbReference>
<evidence type="ECO:0000313" key="1">
    <source>
        <dbReference type="EMBL" id="MCW3160776.1"/>
    </source>
</evidence>
<dbReference type="Proteomes" id="UP001163719">
    <property type="component" value="Unassembled WGS sequence"/>
</dbReference>
<dbReference type="EMBL" id="JAPDHV010000002">
    <property type="protein sequence ID" value="MCW3160776.1"/>
    <property type="molecule type" value="Genomic_DNA"/>
</dbReference>
<protein>
    <submittedName>
        <fullName evidence="1">Membrane protein insertion efficiency factor YidD</fullName>
    </submittedName>
</protein>
<dbReference type="InterPro" id="IPR002696">
    <property type="entry name" value="Membr_insert_effic_factor_YidD"/>
</dbReference>
<dbReference type="NCBIfam" id="TIGR00278">
    <property type="entry name" value="membrane protein insertion efficiency factor YidD"/>
    <property type="match status" value="1"/>
</dbReference>
<comment type="caution">
    <text evidence="1">The sequence shown here is derived from an EMBL/GenBank/DDBJ whole genome shotgun (WGS) entry which is preliminary data.</text>
</comment>
<evidence type="ECO:0000313" key="2">
    <source>
        <dbReference type="Proteomes" id="UP001163719"/>
    </source>
</evidence>
<gene>
    <name evidence="1" type="primary">yidD</name>
    <name evidence="1" type="ORF">OH806_05785</name>
</gene>
<name>A0ABT3HLW6_9FLAO</name>
<dbReference type="RefSeq" id="WP_264742725.1">
    <property type="nucleotide sequence ID" value="NZ_JAPDHV010000002.1"/>
</dbReference>
<accession>A0ABT3HLW6</accession>
<keyword evidence="2" id="KW-1185">Reference proteome</keyword>
<dbReference type="Pfam" id="PF01809">
    <property type="entry name" value="YidD"/>
    <property type="match status" value="1"/>
</dbReference>
<proteinExistence type="predicted"/>
<organism evidence="1 2">
    <name type="scientific">Chryseobacterium oryctis</name>
    <dbReference type="NCBI Taxonomy" id="2952618"/>
    <lineage>
        <taxon>Bacteria</taxon>
        <taxon>Pseudomonadati</taxon>
        <taxon>Bacteroidota</taxon>
        <taxon>Flavobacteriia</taxon>
        <taxon>Flavobacteriales</taxon>
        <taxon>Weeksellaceae</taxon>
        <taxon>Chryseobacterium group</taxon>
        <taxon>Chryseobacterium</taxon>
    </lineage>
</organism>